<reference evidence="2" key="1">
    <citation type="journal article" date="2020" name="Mol. Plant Microbe Interact.">
        <title>Genome Sequence of the Biocontrol Agent Coniothyrium minitans strain Conio (IMI 134523).</title>
        <authorList>
            <person name="Patel D."/>
            <person name="Shittu T.A."/>
            <person name="Baroncelli R."/>
            <person name="Muthumeenakshi S."/>
            <person name="Osborne T.H."/>
            <person name="Janganan T.K."/>
            <person name="Sreenivasaprasad S."/>
        </authorList>
    </citation>
    <scope>NUCLEOTIDE SEQUENCE</scope>
    <source>
        <strain evidence="2">Conio</strain>
    </source>
</reference>
<accession>A0A9P6KTD5</accession>
<comment type="caution">
    <text evidence="2">The sequence shown here is derived from an EMBL/GenBank/DDBJ whole genome shotgun (WGS) entry which is preliminary data.</text>
</comment>
<sequence>MDSYNDFHLVRVSTNDWLHKLGFVLPREYSDPNDLTIPIDKHANLGTLMRDVSCRTSAPTPREQWLYLSYLAFPGHNTWDKAFNDVLEYAHAHPTVNQSGFHFAMCGDTASFLCGVWSTRSPALLHFKVEDDPPNPEDVEEGLTYSASWRDLRPVTVRLIEFPLKDEFTGLSLSTFPSPKQQMLSMVAGDRLYEQIEPYEFFAQTGKRFSEYIEKLYDTSGTVLNYLDKADGWMIDHVTKPSGVEPVLEVMGQFVFQASIISSSLACFTIRGISNLIDGFLGRPGLGDQVLAGLNVDQDPQENFWGDFKKRLNGMVAELKRRKAEERSSSGGPDTSMTITAA</sequence>
<proteinExistence type="predicted"/>
<dbReference type="OrthoDB" id="5015154at2759"/>
<feature type="region of interest" description="Disordered" evidence="1">
    <location>
        <begin position="321"/>
        <end position="342"/>
    </location>
</feature>
<dbReference type="Proteomes" id="UP000756921">
    <property type="component" value="Unassembled WGS sequence"/>
</dbReference>
<evidence type="ECO:0000256" key="1">
    <source>
        <dbReference type="SAM" id="MobiDB-lite"/>
    </source>
</evidence>
<protein>
    <submittedName>
        <fullName evidence="2">Uncharacterized protein</fullName>
    </submittedName>
</protein>
<name>A0A9P6KTD5_9PLEO</name>
<keyword evidence="3" id="KW-1185">Reference proteome</keyword>
<organism evidence="2 3">
    <name type="scientific">Paraphaeosphaeria minitans</name>
    <dbReference type="NCBI Taxonomy" id="565426"/>
    <lineage>
        <taxon>Eukaryota</taxon>
        <taxon>Fungi</taxon>
        <taxon>Dikarya</taxon>
        <taxon>Ascomycota</taxon>
        <taxon>Pezizomycotina</taxon>
        <taxon>Dothideomycetes</taxon>
        <taxon>Pleosporomycetidae</taxon>
        <taxon>Pleosporales</taxon>
        <taxon>Massarineae</taxon>
        <taxon>Didymosphaeriaceae</taxon>
        <taxon>Paraphaeosphaeria</taxon>
    </lineage>
</organism>
<dbReference type="EMBL" id="WJXW01000003">
    <property type="protein sequence ID" value="KAF9738232.1"/>
    <property type="molecule type" value="Genomic_DNA"/>
</dbReference>
<gene>
    <name evidence="2" type="ORF">PMIN01_03515</name>
</gene>
<evidence type="ECO:0000313" key="2">
    <source>
        <dbReference type="EMBL" id="KAF9738232.1"/>
    </source>
</evidence>
<dbReference type="AlphaFoldDB" id="A0A9P6KTD5"/>
<evidence type="ECO:0000313" key="3">
    <source>
        <dbReference type="Proteomes" id="UP000756921"/>
    </source>
</evidence>
<feature type="compositionally biased region" description="Polar residues" evidence="1">
    <location>
        <begin position="329"/>
        <end position="342"/>
    </location>
</feature>